<dbReference type="Gene3D" id="2.60.120.580">
    <property type="entry name" value="Acetamidase/Formamidase-like domains"/>
    <property type="match status" value="1"/>
</dbReference>
<dbReference type="InterPro" id="IPR004304">
    <property type="entry name" value="FmdA_AmdA"/>
</dbReference>
<name>A0AA35X684_GEOBA</name>
<dbReference type="AlphaFoldDB" id="A0AA35X684"/>
<accession>A0AA35X684</accession>
<dbReference type="Proteomes" id="UP001174909">
    <property type="component" value="Unassembled WGS sequence"/>
</dbReference>
<dbReference type="PANTHER" id="PTHR31891:SF1">
    <property type="entry name" value="FORMAMIDASE C869.04-RELATED"/>
    <property type="match status" value="1"/>
</dbReference>
<dbReference type="GO" id="GO:0016811">
    <property type="term" value="F:hydrolase activity, acting on carbon-nitrogen (but not peptide) bonds, in linear amides"/>
    <property type="evidence" value="ECO:0007669"/>
    <property type="project" value="InterPro"/>
</dbReference>
<dbReference type="Pfam" id="PF03069">
    <property type="entry name" value="FmdA_AmdA"/>
    <property type="match status" value="1"/>
</dbReference>
<comment type="caution">
    <text evidence="1">The sequence shown here is derived from an EMBL/GenBank/DDBJ whole genome shotgun (WGS) entry which is preliminary data.</text>
</comment>
<evidence type="ECO:0000313" key="2">
    <source>
        <dbReference type="Proteomes" id="UP001174909"/>
    </source>
</evidence>
<evidence type="ECO:0000313" key="1">
    <source>
        <dbReference type="EMBL" id="CAI8039670.1"/>
    </source>
</evidence>
<dbReference type="EMBL" id="CASHTH010003053">
    <property type="protein sequence ID" value="CAI8039670.1"/>
    <property type="molecule type" value="Genomic_DNA"/>
</dbReference>
<keyword evidence="2" id="KW-1185">Reference proteome</keyword>
<reference evidence="1" key="1">
    <citation type="submission" date="2023-03" db="EMBL/GenBank/DDBJ databases">
        <authorList>
            <person name="Steffen K."/>
            <person name="Cardenas P."/>
        </authorList>
    </citation>
    <scope>NUCLEOTIDE SEQUENCE</scope>
</reference>
<organism evidence="1 2">
    <name type="scientific">Geodia barretti</name>
    <name type="common">Barrett's horny sponge</name>
    <dbReference type="NCBI Taxonomy" id="519541"/>
    <lineage>
        <taxon>Eukaryota</taxon>
        <taxon>Metazoa</taxon>
        <taxon>Porifera</taxon>
        <taxon>Demospongiae</taxon>
        <taxon>Heteroscleromorpha</taxon>
        <taxon>Tetractinellida</taxon>
        <taxon>Astrophorina</taxon>
        <taxon>Geodiidae</taxon>
        <taxon>Geodia</taxon>
    </lineage>
</organism>
<protein>
    <submittedName>
        <fullName evidence="1">Acetamidase</fullName>
    </submittedName>
</protein>
<proteinExistence type="predicted"/>
<sequence length="322" mass="34677">MKTITIDRNKRLRQEASLGHNRWHPDIPPILEADPGEEVVLETRDASDSQIVPTMTSADLGGLDAKVGHPLTGPVYVKGAEPGDLLEIEYLDIVAQPRGWTRNRPGAGFLRDVFTEPYLVHWNISDGWATSEQIPGVRIPDGSFMGTAGLAPSHTQLVAWAEREADWVRRGGQAAPPDPEDAVPAGGTIANEGLRTIPPRENCGNVDAKQLTKGSRLFVPVAVDGGLYSAGDGHFAQGDGEVCITAIEMGATAAVRFVVHKGEAARHNMTRFQGSPIPTISCLQNGRRPATSSPRWVSQFGPMGLRKGKEACRWRPGTPCST</sequence>
<dbReference type="SUPFAM" id="SSF141130">
    <property type="entry name" value="Acetamidase/Formamidase-like"/>
    <property type="match status" value="1"/>
</dbReference>
<gene>
    <name evidence="1" type="ORF">GBAR_LOCUS22103</name>
</gene>
<dbReference type="PANTHER" id="PTHR31891">
    <property type="entry name" value="FORMAMIDASE C869.04-RELATED"/>
    <property type="match status" value="1"/>
</dbReference>